<dbReference type="EMBL" id="DACQKT010000006">
    <property type="protein sequence ID" value="HAS6678123.1"/>
    <property type="molecule type" value="Genomic_DNA"/>
</dbReference>
<feature type="transmembrane region" description="Helical" evidence="1">
    <location>
        <begin position="12"/>
        <end position="35"/>
    </location>
</feature>
<gene>
    <name evidence="3" type="ORF">EHC69_08385</name>
    <name evidence="2" type="ORF">I7278_15005</name>
</gene>
<accession>A0A2S1M9F6</accession>
<dbReference type="Proteomes" id="UP000856022">
    <property type="component" value="Unassembled WGS sequence"/>
</dbReference>
<dbReference type="EMBL" id="CP034298">
    <property type="protein sequence ID" value="QHH09394.1"/>
    <property type="molecule type" value="Genomic_DNA"/>
</dbReference>
<keyword evidence="1" id="KW-0472">Membrane</keyword>
<reference evidence="2" key="1">
    <citation type="journal article" date="2018" name="Genome Biol.">
        <title>SKESA: strategic k-mer extension for scrupulous assemblies.</title>
        <authorList>
            <person name="Souvorov A."/>
            <person name="Agarwala R."/>
            <person name="Lipman D.J."/>
        </authorList>
    </citation>
    <scope>NUCLEOTIDE SEQUENCE</scope>
    <source>
        <strain evidence="2">1930</strain>
    </source>
</reference>
<protein>
    <submittedName>
        <fullName evidence="2">Uncharacterized protein</fullName>
    </submittedName>
</protein>
<dbReference type="Proteomes" id="UP000464718">
    <property type="component" value="Chromosome i"/>
</dbReference>
<sequence length="42" mass="4555">MLRFTSASISWVILSMVLIGLSFYLVAEIVVASNIPNGLNQS</sequence>
<evidence type="ECO:0000256" key="1">
    <source>
        <dbReference type="SAM" id="Phobius"/>
    </source>
</evidence>
<organism evidence="2">
    <name type="scientific">Vibrio parahaemolyticus</name>
    <dbReference type="NCBI Taxonomy" id="670"/>
    <lineage>
        <taxon>Bacteria</taxon>
        <taxon>Pseudomonadati</taxon>
        <taxon>Pseudomonadota</taxon>
        <taxon>Gammaproteobacteria</taxon>
        <taxon>Vibrionales</taxon>
        <taxon>Vibrionaceae</taxon>
        <taxon>Vibrio</taxon>
    </lineage>
</organism>
<dbReference type="AlphaFoldDB" id="A0A2S1M9F6"/>
<reference evidence="2" key="3">
    <citation type="submission" date="2019-12" db="EMBL/GenBank/DDBJ databases">
        <authorList>
            <consortium name="NCBI Pathogen Detection Project"/>
        </authorList>
    </citation>
    <scope>NUCLEOTIDE SEQUENCE</scope>
    <source>
        <strain evidence="2">1930</strain>
    </source>
</reference>
<evidence type="ECO:0000313" key="3">
    <source>
        <dbReference type="EMBL" id="QHH09394.1"/>
    </source>
</evidence>
<proteinExistence type="predicted"/>
<evidence type="ECO:0000313" key="2">
    <source>
        <dbReference type="EMBL" id="HAS6678123.1"/>
    </source>
</evidence>
<name>A0A2S1M9F6_VIBPH</name>
<evidence type="ECO:0000313" key="4">
    <source>
        <dbReference type="Proteomes" id="UP000464718"/>
    </source>
</evidence>
<reference evidence="3 4" key="2">
    <citation type="submission" date="2018-12" db="EMBL/GenBank/DDBJ databases">
        <title>Genomic insights into the evolutionary origins and pathogenicity of five Vibrio parahaemolyticus strains isolated from the shrimp with acute hepatopancreatic necrosis disease (AHPND).</title>
        <authorList>
            <person name="Yang Q."/>
            <person name="Dong X."/>
            <person name="Xie G."/>
            <person name="Fu S."/>
            <person name="Zou P."/>
            <person name="Sun J."/>
            <person name="Wang Y."/>
            <person name="Huang J."/>
        </authorList>
    </citation>
    <scope>NUCLEOTIDE SEQUENCE [LARGE SCALE GENOMIC DNA]</scope>
    <source>
        <strain evidence="3 4">20160303005-1</strain>
    </source>
</reference>
<keyword evidence="1" id="KW-1133">Transmembrane helix</keyword>
<keyword evidence="1" id="KW-0812">Transmembrane</keyword>